<proteinExistence type="predicted"/>
<protein>
    <submittedName>
        <fullName evidence="2">Uncharacterized protein</fullName>
    </submittedName>
</protein>
<dbReference type="AlphaFoldDB" id="A0A0C2IZZ7"/>
<feature type="region of interest" description="Disordered" evidence="1">
    <location>
        <begin position="19"/>
        <end position="52"/>
    </location>
</feature>
<evidence type="ECO:0000313" key="2">
    <source>
        <dbReference type="EMBL" id="KII71099.1"/>
    </source>
</evidence>
<dbReference type="Proteomes" id="UP000031668">
    <property type="component" value="Unassembled WGS sequence"/>
</dbReference>
<accession>A0A0C2IZZ7</accession>
<keyword evidence="3" id="KW-1185">Reference proteome</keyword>
<organism evidence="2 3">
    <name type="scientific">Thelohanellus kitauei</name>
    <name type="common">Myxosporean</name>
    <dbReference type="NCBI Taxonomy" id="669202"/>
    <lineage>
        <taxon>Eukaryota</taxon>
        <taxon>Metazoa</taxon>
        <taxon>Cnidaria</taxon>
        <taxon>Myxozoa</taxon>
        <taxon>Myxosporea</taxon>
        <taxon>Bivalvulida</taxon>
        <taxon>Platysporina</taxon>
        <taxon>Myxobolidae</taxon>
        <taxon>Thelohanellus</taxon>
    </lineage>
</organism>
<evidence type="ECO:0000256" key="1">
    <source>
        <dbReference type="SAM" id="MobiDB-lite"/>
    </source>
</evidence>
<evidence type="ECO:0000313" key="3">
    <source>
        <dbReference type="Proteomes" id="UP000031668"/>
    </source>
</evidence>
<name>A0A0C2IZZ7_THEKT</name>
<sequence length="132" mass="14682">MSASAFTCLDGLAINQKTPNKFQKRRKVRSPYQEAPDELEGHPPCVKRPSGNAVDDEIKAEFSARGLCLTRAKYNKYKRSGLSKLPSSDANYAQLCSFLRDLKKSRNSLSNSFVKFESEILASGRSVQVFAS</sequence>
<gene>
    <name evidence="2" type="ORF">RF11_04744</name>
</gene>
<comment type="caution">
    <text evidence="2">The sequence shown here is derived from an EMBL/GenBank/DDBJ whole genome shotgun (WGS) entry which is preliminary data.</text>
</comment>
<dbReference type="EMBL" id="JWZT01001860">
    <property type="protein sequence ID" value="KII71099.1"/>
    <property type="molecule type" value="Genomic_DNA"/>
</dbReference>
<reference evidence="2 3" key="1">
    <citation type="journal article" date="2014" name="Genome Biol. Evol.">
        <title>The genome of the myxosporean Thelohanellus kitauei shows adaptations to nutrient acquisition within its fish host.</title>
        <authorList>
            <person name="Yang Y."/>
            <person name="Xiong J."/>
            <person name="Zhou Z."/>
            <person name="Huo F."/>
            <person name="Miao W."/>
            <person name="Ran C."/>
            <person name="Liu Y."/>
            <person name="Zhang J."/>
            <person name="Feng J."/>
            <person name="Wang M."/>
            <person name="Wang M."/>
            <person name="Wang L."/>
            <person name="Yao B."/>
        </authorList>
    </citation>
    <scope>NUCLEOTIDE SEQUENCE [LARGE SCALE GENOMIC DNA]</scope>
    <source>
        <strain evidence="2">Wuqing</strain>
    </source>
</reference>